<dbReference type="InterPro" id="IPR026487">
    <property type="entry name" value="CHP04141"/>
</dbReference>
<organism evidence="1 2">
    <name type="scientific">Sphingobium xenophagum</name>
    <dbReference type="NCBI Taxonomy" id="121428"/>
    <lineage>
        <taxon>Bacteria</taxon>
        <taxon>Pseudomonadati</taxon>
        <taxon>Pseudomonadota</taxon>
        <taxon>Alphaproteobacteria</taxon>
        <taxon>Sphingomonadales</taxon>
        <taxon>Sphingomonadaceae</taxon>
        <taxon>Sphingobium</taxon>
    </lineage>
</organism>
<dbReference type="EMBL" id="CP022745">
    <property type="protein sequence ID" value="ASY43919.1"/>
    <property type="molecule type" value="Genomic_DNA"/>
</dbReference>
<dbReference type="AlphaFoldDB" id="A0A249MRZ9"/>
<proteinExistence type="predicted"/>
<protein>
    <submittedName>
        <fullName evidence="1">Sporadically distributed protein, TIGR04141 family</fullName>
    </submittedName>
</protein>
<dbReference type="Proteomes" id="UP000217141">
    <property type="component" value="Chromosome I"/>
</dbReference>
<evidence type="ECO:0000313" key="2">
    <source>
        <dbReference type="Proteomes" id="UP000217141"/>
    </source>
</evidence>
<reference evidence="1 2" key="1">
    <citation type="submission" date="2017-08" db="EMBL/GenBank/DDBJ databases">
        <title>Whole Genome Sequence of Sphingobium hydrophobicum C1: Insights into Adaption to the Electronic-waste Contaminated Sediment.</title>
        <authorList>
            <person name="Song D."/>
            <person name="Chen X."/>
            <person name="Xu M."/>
        </authorList>
    </citation>
    <scope>NUCLEOTIDE SEQUENCE [LARGE SCALE GENOMIC DNA]</scope>
    <source>
        <strain evidence="1 2">C1</strain>
    </source>
</reference>
<dbReference type="KEGG" id="shyd:CJD35_05220"/>
<gene>
    <name evidence="1" type="ORF">CJD35_05220</name>
</gene>
<evidence type="ECO:0000313" key="1">
    <source>
        <dbReference type="EMBL" id="ASY43919.1"/>
    </source>
</evidence>
<dbReference type="RefSeq" id="WP_095686851.1">
    <property type="nucleotide sequence ID" value="NZ_CP022745.1"/>
</dbReference>
<dbReference type="NCBIfam" id="TIGR04141">
    <property type="entry name" value="TIGR04141 family sporadically distributed protein"/>
    <property type="match status" value="1"/>
</dbReference>
<accession>A0A249MRZ9</accession>
<name>A0A249MRZ9_SPHXE</name>
<dbReference type="Pfam" id="PF19614">
    <property type="entry name" value="DUF6119"/>
    <property type="match status" value="1"/>
</dbReference>
<sequence length="622" mass="69301">MSKSRPFSIYLLKPDFNAANTLTDDHDLQPAGGATALPDDGTLFILDAEPKRPWWRSYFGIQEELWQQFKGAILFLPVGDRCFALTFGHVLHHMKDEAYEYDFGLIVTLNSVDPKELKSADMIEPGPARRRRTQVPVSTELTYLDFDGNSEIIKSLTGKVKAEYKDLFSNATGSASLKISMKIDPGELAARCERLLALYDSEDYKETFPNIQNIVPVRDPAEVNRLNQLVLESVQSRDGSTTLTIPDIVDYRDNTCCIFQGPGGTSEVYPDISMEAFYDYLGDGFDLNALTIDQLKSYRMILTDVEGAPGRSYGVFRSLIFDAEPQGESVLYHLNEGDWYRAEMSFVARLKAYLDEKCEPTDLCAYNHDGVKDGKAVYSEGNYNAAVPGWQGRFICLDQTDISPAGSTNIEPCDLYSVQADGNARCGHRASLYHIKISTRSSHLSHLFNQGVNSIELIELEETSRTKMRQLVVDRLGGNDQATYLAPFENFDFRVVFGIISHKDPAGISDNLPLFSKISLMRSMQRLDVMRVPCALAFIPDESPAKGGHSKHTQFLVEVQDDANGHVVRALPGQGLDTVVPIKRCPKAVKESAAGTRYRMVVKVADDGSLTTHFGWPYELAA</sequence>